<comment type="cofactor">
    <cofactor evidence="1">
        <name>Mg(2+)</name>
        <dbReference type="ChEBI" id="CHEBI:18420"/>
    </cofactor>
</comment>
<dbReference type="SUPFAM" id="SSF55811">
    <property type="entry name" value="Nudix"/>
    <property type="match status" value="1"/>
</dbReference>
<evidence type="ECO:0000256" key="1">
    <source>
        <dbReference type="ARBA" id="ARBA00001946"/>
    </source>
</evidence>
<sequence length="138" mass="14984">MTERRRAAAVIVRDGRVLMVRERSLGPSGRHDGLEYWTLPGGGIADGETPEEAVRREVEEEVGLTPLSTRYLIDVPYPSGLTACFAVTVADGEPRVGHDELPCDCPSLVSVDWVPLPPVSPETMGAPIPTMIVVWPTH</sequence>
<protein>
    <recommendedName>
        <fullName evidence="5">Nudix hydrolase domain-containing protein</fullName>
    </recommendedName>
</protein>
<keyword evidence="3 4" id="KW-0378">Hydrolase</keyword>
<comment type="caution">
    <text evidence="6">The sequence shown here is derived from an EMBL/GenBank/DDBJ whole genome shotgun (WGS) entry which is preliminary data.</text>
</comment>
<evidence type="ECO:0000256" key="4">
    <source>
        <dbReference type="RuleBase" id="RU003476"/>
    </source>
</evidence>
<evidence type="ECO:0000256" key="2">
    <source>
        <dbReference type="ARBA" id="ARBA00005582"/>
    </source>
</evidence>
<dbReference type="PANTHER" id="PTHR43046">
    <property type="entry name" value="GDP-MANNOSE MANNOSYL HYDROLASE"/>
    <property type="match status" value="1"/>
</dbReference>
<dbReference type="PANTHER" id="PTHR43046:SF14">
    <property type="entry name" value="MUTT_NUDIX FAMILY PROTEIN"/>
    <property type="match status" value="1"/>
</dbReference>
<dbReference type="InterPro" id="IPR020084">
    <property type="entry name" value="NUDIX_hydrolase_CS"/>
</dbReference>
<accession>A0ABQ4JC38</accession>
<proteinExistence type="inferred from homology"/>
<dbReference type="Proteomes" id="UP000653076">
    <property type="component" value="Unassembled WGS sequence"/>
</dbReference>
<dbReference type="PRINTS" id="PR00502">
    <property type="entry name" value="NUDIXFAMILY"/>
</dbReference>
<dbReference type="Gene3D" id="3.90.79.10">
    <property type="entry name" value="Nucleoside Triphosphate Pyrophosphohydrolase"/>
    <property type="match status" value="1"/>
</dbReference>
<dbReference type="InterPro" id="IPR000086">
    <property type="entry name" value="NUDIX_hydrolase_dom"/>
</dbReference>
<dbReference type="InterPro" id="IPR015797">
    <property type="entry name" value="NUDIX_hydrolase-like_dom_sf"/>
</dbReference>
<dbReference type="EMBL" id="BOPC01000037">
    <property type="protein sequence ID" value="GIJ27735.1"/>
    <property type="molecule type" value="Genomic_DNA"/>
</dbReference>
<evidence type="ECO:0000256" key="3">
    <source>
        <dbReference type="ARBA" id="ARBA00022801"/>
    </source>
</evidence>
<gene>
    <name evidence="6" type="ORF">Vqi01_28970</name>
</gene>
<evidence type="ECO:0000313" key="6">
    <source>
        <dbReference type="EMBL" id="GIJ27735.1"/>
    </source>
</evidence>
<feature type="domain" description="Nudix hydrolase" evidence="5">
    <location>
        <begin position="2"/>
        <end position="136"/>
    </location>
</feature>
<keyword evidence="7" id="KW-1185">Reference proteome</keyword>
<name>A0ABQ4JC38_9ACTN</name>
<evidence type="ECO:0000313" key="7">
    <source>
        <dbReference type="Proteomes" id="UP000653076"/>
    </source>
</evidence>
<reference evidence="6 7" key="1">
    <citation type="submission" date="2021-01" db="EMBL/GenBank/DDBJ databases">
        <title>Whole genome shotgun sequence of Verrucosispora qiuiae NBRC 106684.</title>
        <authorList>
            <person name="Komaki H."/>
            <person name="Tamura T."/>
        </authorList>
    </citation>
    <scope>NUCLEOTIDE SEQUENCE [LARGE SCALE GENOMIC DNA]</scope>
    <source>
        <strain evidence="6 7">NBRC 106684</strain>
    </source>
</reference>
<dbReference type="PROSITE" id="PS51462">
    <property type="entry name" value="NUDIX"/>
    <property type="match status" value="1"/>
</dbReference>
<comment type="similarity">
    <text evidence="2 4">Belongs to the Nudix hydrolase family.</text>
</comment>
<dbReference type="RefSeq" id="WP_204035295.1">
    <property type="nucleotide sequence ID" value="NZ_BOPC01000037.1"/>
</dbReference>
<dbReference type="InterPro" id="IPR020476">
    <property type="entry name" value="Nudix_hydrolase"/>
</dbReference>
<organism evidence="6 7">
    <name type="scientific">Micromonospora qiuiae</name>
    <dbReference type="NCBI Taxonomy" id="502268"/>
    <lineage>
        <taxon>Bacteria</taxon>
        <taxon>Bacillati</taxon>
        <taxon>Actinomycetota</taxon>
        <taxon>Actinomycetes</taxon>
        <taxon>Micromonosporales</taxon>
        <taxon>Micromonosporaceae</taxon>
        <taxon>Micromonospora</taxon>
    </lineage>
</organism>
<dbReference type="PROSITE" id="PS00893">
    <property type="entry name" value="NUDIX_BOX"/>
    <property type="match status" value="1"/>
</dbReference>
<evidence type="ECO:0000259" key="5">
    <source>
        <dbReference type="PROSITE" id="PS51462"/>
    </source>
</evidence>
<dbReference type="Pfam" id="PF00293">
    <property type="entry name" value="NUDIX"/>
    <property type="match status" value="1"/>
</dbReference>